<dbReference type="PRINTS" id="PR00111">
    <property type="entry name" value="ABHYDROLASE"/>
</dbReference>
<evidence type="ECO:0000313" key="3">
    <source>
        <dbReference type="Proteomes" id="UP000005038"/>
    </source>
</evidence>
<name>H5TP88_GORO1</name>
<comment type="caution">
    <text evidence="2">The sequence shown here is derived from an EMBL/GenBank/DDBJ whole genome shotgun (WGS) entry which is preliminary data.</text>
</comment>
<evidence type="ECO:0000259" key="1">
    <source>
        <dbReference type="Pfam" id="PF12146"/>
    </source>
</evidence>
<feature type="domain" description="Serine aminopeptidase S33" evidence="1">
    <location>
        <begin position="23"/>
        <end position="248"/>
    </location>
</feature>
<gene>
    <name evidence="2" type="ORF">GOOTI_153_00060</name>
</gene>
<protein>
    <submittedName>
        <fullName evidence="2">Hydrolase</fullName>
    </submittedName>
</protein>
<organism evidence="2 3">
    <name type="scientific">Gordonia otitidis (strain DSM 44809 / CCUG 52243 / JCM 12355 / NBRC 100426 / IFM 10032)</name>
    <dbReference type="NCBI Taxonomy" id="1108044"/>
    <lineage>
        <taxon>Bacteria</taxon>
        <taxon>Bacillati</taxon>
        <taxon>Actinomycetota</taxon>
        <taxon>Actinomycetes</taxon>
        <taxon>Mycobacteriales</taxon>
        <taxon>Gordoniaceae</taxon>
        <taxon>Gordonia</taxon>
    </lineage>
</organism>
<dbReference type="Proteomes" id="UP000005038">
    <property type="component" value="Unassembled WGS sequence"/>
</dbReference>
<dbReference type="PANTHER" id="PTHR43798">
    <property type="entry name" value="MONOACYLGLYCEROL LIPASE"/>
    <property type="match status" value="1"/>
</dbReference>
<dbReference type="Pfam" id="PF12146">
    <property type="entry name" value="Hydrolase_4"/>
    <property type="match status" value="1"/>
</dbReference>
<sequence length="264" mass="26968">MTSTVAGPLHVVRYPAQGESRCDTAVVLLHGIGGSAASCAPLAQWLAAVGIPSWCADAPGYGASPDPRPGVDVVDDVIEQLDELSEARPAVLVGTSWGGVVAASVALRRPDRVAGLVLADSTRGSGTTPQKAMAMRARIEELADSGAHAVAMARAPRLVAPTSDPLVVDAVRTAMAGLRTSGFAAAAEFMASTDLGPRLAEIACPTMVLVGEYDTVTGVDEARLLAERIPGAQLHIIADAGHVAIQEQPIASAALIADFVKGLP</sequence>
<proteinExistence type="predicted"/>
<dbReference type="EMBL" id="BAFB01000153">
    <property type="protein sequence ID" value="GAB35296.1"/>
    <property type="molecule type" value="Genomic_DNA"/>
</dbReference>
<dbReference type="OrthoDB" id="495620at2"/>
<dbReference type="RefSeq" id="WP_007239519.1">
    <property type="nucleotide sequence ID" value="NZ_BAFB01000153.1"/>
</dbReference>
<keyword evidence="3" id="KW-1185">Reference proteome</keyword>
<accession>H5TP88</accession>
<dbReference type="InterPro" id="IPR029058">
    <property type="entry name" value="AB_hydrolase_fold"/>
</dbReference>
<dbReference type="SUPFAM" id="SSF53474">
    <property type="entry name" value="alpha/beta-Hydrolases"/>
    <property type="match status" value="1"/>
</dbReference>
<evidence type="ECO:0000313" key="2">
    <source>
        <dbReference type="EMBL" id="GAB35296.1"/>
    </source>
</evidence>
<reference evidence="2" key="1">
    <citation type="submission" date="2012-02" db="EMBL/GenBank/DDBJ databases">
        <title>Whole genome shotgun sequence of Gordonia otitidis NBRC 100426.</title>
        <authorList>
            <person name="Yoshida I."/>
            <person name="Hosoyama A."/>
            <person name="Tsuchikane K."/>
            <person name="Katsumata H."/>
            <person name="Yamazaki S."/>
            <person name="Fujita N."/>
        </authorList>
    </citation>
    <scope>NUCLEOTIDE SEQUENCE [LARGE SCALE GENOMIC DNA]</scope>
    <source>
        <strain evidence="2">NBRC 100426</strain>
    </source>
</reference>
<dbReference type="InterPro" id="IPR022742">
    <property type="entry name" value="Hydrolase_4"/>
</dbReference>
<dbReference type="AlphaFoldDB" id="H5TP88"/>
<dbReference type="InterPro" id="IPR000073">
    <property type="entry name" value="AB_hydrolase_1"/>
</dbReference>
<dbReference type="GO" id="GO:0016787">
    <property type="term" value="F:hydrolase activity"/>
    <property type="evidence" value="ECO:0007669"/>
    <property type="project" value="UniProtKB-KW"/>
</dbReference>
<dbReference type="STRING" id="1108044.GOOTI_153_00060"/>
<dbReference type="Gene3D" id="3.40.50.1820">
    <property type="entry name" value="alpha/beta hydrolase"/>
    <property type="match status" value="1"/>
</dbReference>
<dbReference type="InterPro" id="IPR050266">
    <property type="entry name" value="AB_hydrolase_sf"/>
</dbReference>
<keyword evidence="2" id="KW-0378">Hydrolase</keyword>